<dbReference type="Proteomes" id="UP000283479">
    <property type="component" value="Unassembled WGS sequence"/>
</dbReference>
<keyword evidence="3" id="KW-1185">Reference proteome</keyword>
<comment type="caution">
    <text evidence="2">The sequence shown here is derived from an EMBL/GenBank/DDBJ whole genome shotgun (WGS) entry which is preliminary data.</text>
</comment>
<protein>
    <submittedName>
        <fullName evidence="2">Uncharacterized protein</fullName>
    </submittedName>
</protein>
<dbReference type="AlphaFoldDB" id="A0A3S3ADE0"/>
<feature type="compositionally biased region" description="Basic and acidic residues" evidence="1">
    <location>
        <begin position="106"/>
        <end position="124"/>
    </location>
</feature>
<feature type="region of interest" description="Disordered" evidence="1">
    <location>
        <begin position="91"/>
        <end position="131"/>
    </location>
</feature>
<proteinExistence type="predicted"/>
<evidence type="ECO:0000313" key="2">
    <source>
        <dbReference type="EMBL" id="RVW05377.1"/>
    </source>
</evidence>
<name>A0A3S3ADE0_9NOCA</name>
<sequence length="131" mass="14558">MPRKRNSRFGPHLIFGSRRTAMISANARYTNEQFPRYGPRAPLEGHRTTLAAVTKITESRPRPQPAAVTSTPRLVRAQELDRGETGLVAKRSPASHACRFGGMGGDRGEHTREQGRPRDRETRDGPLQGSE</sequence>
<dbReference type="EMBL" id="RKLO01000001">
    <property type="protein sequence ID" value="RVW05377.1"/>
    <property type="molecule type" value="Genomic_DNA"/>
</dbReference>
<evidence type="ECO:0000313" key="3">
    <source>
        <dbReference type="Proteomes" id="UP000283479"/>
    </source>
</evidence>
<accession>A0A3S3ADE0</accession>
<evidence type="ECO:0000256" key="1">
    <source>
        <dbReference type="SAM" id="MobiDB-lite"/>
    </source>
</evidence>
<gene>
    <name evidence="2" type="ORF">EGT50_01880</name>
</gene>
<organism evidence="2 3">
    <name type="scientific">Rhodococcus xishaensis</name>
    <dbReference type="NCBI Taxonomy" id="2487364"/>
    <lineage>
        <taxon>Bacteria</taxon>
        <taxon>Bacillati</taxon>
        <taxon>Actinomycetota</taxon>
        <taxon>Actinomycetes</taxon>
        <taxon>Mycobacteriales</taxon>
        <taxon>Nocardiaceae</taxon>
        <taxon>Rhodococcus</taxon>
    </lineage>
</organism>
<reference evidence="2 3" key="1">
    <citation type="submission" date="2018-11" db="EMBL/GenBank/DDBJ databases">
        <title>Rhodococcus spongicola sp. nov. and Rhodococcus xishaensis sp. nov. from marine sponges.</title>
        <authorList>
            <person name="Li L."/>
            <person name="Lin H.W."/>
        </authorList>
    </citation>
    <scope>NUCLEOTIDE SEQUENCE [LARGE SCALE GENOMIC DNA]</scope>
    <source>
        <strain evidence="2 3">LHW51113</strain>
    </source>
</reference>